<proteinExistence type="inferred from homology"/>
<sequence>MAAAVSTAVQPKSMTRAKKWDEAVENAYRFQLAGYRDEEEYRSVKKVDSAEKWDNGFVKKLQRKDGCFYYYNKSRECSDKDVPKTKLYNY</sequence>
<dbReference type="Proteomes" id="UP000515135">
    <property type="component" value="Unplaced"/>
</dbReference>
<accession>A0A6P5AZM7</accession>
<comment type="similarity">
    <text evidence="2">Belongs to the MEIG1 family.</text>
</comment>
<organism evidence="3 4">
    <name type="scientific">Branchiostoma belcheri</name>
    <name type="common">Amphioxus</name>
    <dbReference type="NCBI Taxonomy" id="7741"/>
    <lineage>
        <taxon>Eukaryota</taxon>
        <taxon>Metazoa</taxon>
        <taxon>Chordata</taxon>
        <taxon>Cephalochordata</taxon>
        <taxon>Leptocardii</taxon>
        <taxon>Amphioxiformes</taxon>
        <taxon>Branchiostomatidae</taxon>
        <taxon>Branchiostoma</taxon>
    </lineage>
</organism>
<keyword evidence="3" id="KW-1185">Reference proteome</keyword>
<reference evidence="4" key="1">
    <citation type="submission" date="2025-08" db="UniProtKB">
        <authorList>
            <consortium name="RefSeq"/>
        </authorList>
    </citation>
    <scope>IDENTIFICATION</scope>
    <source>
        <tissue evidence="4">Gonad</tissue>
    </source>
</reference>
<dbReference type="OrthoDB" id="10023051at2759"/>
<dbReference type="GO" id="GO:0005634">
    <property type="term" value="C:nucleus"/>
    <property type="evidence" value="ECO:0007669"/>
    <property type="project" value="InterPro"/>
</dbReference>
<name>A0A6P5AZM7_BRABE</name>
<dbReference type="InterPro" id="IPR020186">
    <property type="entry name" value="Meiosis-expressed_gene_1"/>
</dbReference>
<dbReference type="Pfam" id="PF15163">
    <property type="entry name" value="Meiosis_expr"/>
    <property type="match status" value="1"/>
</dbReference>
<dbReference type="KEGG" id="bbel:109487952"/>
<evidence type="ECO:0000256" key="1">
    <source>
        <dbReference type="ARBA" id="ARBA00003351"/>
    </source>
</evidence>
<comment type="function">
    <text evidence="1">Essential for spermiogenesis.</text>
</comment>
<dbReference type="PANTHER" id="PTHR17008:SF1">
    <property type="entry name" value="MEIOSIS EXPRESSED GENE 1 PROTEIN HOMOLOG"/>
    <property type="match status" value="1"/>
</dbReference>
<evidence type="ECO:0000256" key="2">
    <source>
        <dbReference type="ARBA" id="ARBA00008514"/>
    </source>
</evidence>
<dbReference type="AlphaFoldDB" id="A0A6P5AZM7"/>
<evidence type="ECO:0000313" key="3">
    <source>
        <dbReference type="Proteomes" id="UP000515135"/>
    </source>
</evidence>
<gene>
    <name evidence="4" type="primary">LOC109487952</name>
</gene>
<dbReference type="RefSeq" id="XP_019647631.1">
    <property type="nucleotide sequence ID" value="XM_019792072.1"/>
</dbReference>
<evidence type="ECO:0000313" key="4">
    <source>
        <dbReference type="RefSeq" id="XP_019647631.1"/>
    </source>
</evidence>
<protein>
    <submittedName>
        <fullName evidence="4">Meiosis expressed gene 1 protein homolog</fullName>
    </submittedName>
</protein>
<dbReference type="PANTHER" id="PTHR17008">
    <property type="entry name" value="MEIOSIS-EXPRESSED GENE 1 PROTEIN"/>
    <property type="match status" value="1"/>
</dbReference>
<dbReference type="GeneID" id="109487952"/>